<evidence type="ECO:0000256" key="2">
    <source>
        <dbReference type="SAM" id="SignalP"/>
    </source>
</evidence>
<protein>
    <submittedName>
        <fullName evidence="3">Leukotoxin LktA family filamentous adhesin</fullName>
    </submittedName>
</protein>
<sequence length="4885" mass="508685">MSMYRKWAKRRNAIMSVALFGMLALPNMGEATEITKAGILNHGAITTEENGKVHNVLADKMLDANTAFNHFAKFNLSPGNIANLFFGTSRDSATAARLLNFVDSRVDIAGIVNAVQNNKIGGDLRFISPQGIAVSSTGVINAGQVGMVVPTDKYYQELLGNDKLLKSADLLSAKSIQNGEVPLNLAGTITVAGHINTIGGIMLAAANIDLNAGALLNSQKLIDYTNIVNVQDGSVKANIGSGANLTLQRDKESGDIVLAAVVDSKNTAKDIDLLGNLNNRLDKTGVNVFRITNWDISSPIGANIKVANGATITADSNVVIAAKTLSNNFKPTPAANPKTQTAQAKVEEEKKTREAIQNTKPLLKLEAGIELAGEITGKTVNVAATTKDDYQFDKDMAKAIAATNLLQEYIKISGAYMMHKNAANVAIKEGAQIKATGEDIAGAATTPALSILSSSEINAKLTSEGKVEGKKNQLAAATLSYYQNNANLTVDGKLNAEKGSVAATANAKTTIAATASNLASKDDTSHLNFAGNIVIGSTNSQNQLNAGATLDAAKNISVASTLNNSLTVKAENSIKESGLGGSALNFVNTSENAQVTDSAVINAGGKIEVKAVETNTLQQITANNGTAKVEAAKEENKDKDKDKNKDTGTDKAQPEDKDAEDDLGLADLFSDATEATKEEEKKKEEKAAEADKENTEKKDDKKSETSQTKTSALDTASQYVTVGASVNVVLGDSKAGVSINKGAVLNAKDKGTLSISAVQSNPDVQVGSLATSAAGSNGQAKTALINAAVSVTDVTTDASVVIAGSDDDKPVSLTGSSITLKAEANSSHGRLDKLVADIKAINDVKNSLLSFFTGDKWKAPRQHVSDFFTAVGNLTNITKDPSAAQTLVSRGKTLYEDLNTYAKELEGNGIKIAKTLEALDNLTKPVKIANYYVDSSTSSNLVKNREKNTSAGGSVASVSVAGAVNVVNLDDHARVLVGRQTKINTAGDLTIKSGVNKSDIAMNGHLKPSGAASTAIGAVVNVFNSSADSVLAVADKAQLTGNNVTLTGKNDINHYILNGGSGSPANNSNKTGDNDTVADTKALQGTVSYVGGESVTIVSVDNGAKIEATGTLSKEDSQKKIDAAWEKLSADEKKKQKKAEAKESGVVNITAQNDSRVLNIAGGLAYGNGSMGIGASVAVTNFDVKTLSAVSDNNIGSKDEIGSLARKLSVGENLKAADYFGSAGAKAGAINAHSLAMNAKADGYIHSVSVAGGVIEQTDNGKSGGALANFASTINGPAGKFTSFKNSYQTYFKPNEKQDKGTVFSRTMDRFKQSQKKKDKQETGVANMTGGQTMPSFTLAGAGSVSVNLAANQTKSVLQDANVNLRSNGADKAAFANKAADSLFLGAWSGGAALSFQNIKLKKNTSDPATTVGIAGAVGVNSVTSDVLAQVKNSNIQENNNEQQGSFVNTAEKNGALFAGGVGLAVSQARKNSYNFTGAASTSVNIGSSNVDAQVTGVNAKTKNITNKAMDTDTQVTGGVNLSIAAGGKGATSAGGTVAFAHLQNNVNAMFDGGNYDALGNLRNEAIASLTQVGGAVGVSIAAPQGGQSYGFQGVAAYNKLENKTQAVVKNAAVRADAVQNLAQDQATDTSSEYKKYNAALQQADVDVNGDSYTEQLEQKNNDDTKAINADLAKKASYGNKIITAAVGLASSKNGSGLAAMAISDVDNDFTAKIEGGNFVVNNAAQDALKVRAFSNTLDVNTAAGAAASKSGFGAAGSLSLQLTDNDVTAGVESVGDLSAKGISIESGTGASEINVAGQVSVAGSAAFGMAMAYNLLENDTDAYLKNSSINSNPQKFAAGQAKLAVKADSKASVYAVGAGVGVSKELGLNGASAINRGHNSTTAVVDNVKANNIANADVAAADTSKKLAVVGNVQGSGTAAIGGAFVYNDIGGNDERQKTKAAVRNSTLNGAKYQNNDMKVTAKDDSTLTTVGVGVGLSTGTAAVQGVVALTSIQKDVEASIEGANIGSDRSRFAVTTAADTQDNLRTVAAVLSASQNAAIGAGLVMNTDKAVTSAQVSGGKFYTNGLTVDAKGLSNIHNIAAGGGIAAQGAGIVGSVAINDIQTQNRAVLGGGAEVDAYDDSVLIVARGDENIKNIVGILSAAGQGAGVGAAVAKNTIASENYAAVEGENTKVKVTYSRYKNVKDKLINPNQAVVGSLASAVKDKDNKSSAADGEKILDAAANLSDLRGESTYKGIAVSASGTHTIKSMLVNAGAAGQGAAVNGTFNVNEIGGSTKALVDKAQLKDDALGGSEEDISIVARDYSNSYGLVGTVSAAGQGVGAGLGSDSQTITRETTAALTGKKREDISARNLNVEATGWQGIASHAAGIGFAGMGAGLINGTGVYDLRSQTNASVKNVDAYLQGSLNVLADHHGKIYSDIYSLGVAGAGVGVGTGVAVVKEDSRVKAEMEAAAIEVKGGAGNKAAVKALNDTQLTYELYNIGGGGIGGLAGSIGVANVTGDVTARLANTSMRGAKKWAFFYHDDPDKIEVLAQNKLGFNNTAFTGALGLGAGVGVGVAINTLDGRTATILDNVDLKAGEFDIRAQDERDIAQSAYNASAGSVGASANVMITNIGQKLADRYESSANKGKAADGSQVDTGDLLNRANQATKGNQLNSATTDGRTAGSTAVAADRGGKSGSGVSLTISGSKLTAKKGNIVLDSDVLNNVLQENKSVAIGGAAINGAVGILNNASKSAVNLTNTDIQTAQDILLKNQLSGTNELKIRQGAAALSGAAGIAYAGVNSNAEVTTAIHGGRLDAKGDLSLENRDNIYSKLDAIGVSLSAGKAGSALLAENSGTGKNVVVIDNKARLAGGSAMDIQALSLPQVELSAIAASGSLAFSGTGLAARSSYTSSSTVDIGKNSTLSAPSLYISAKNNPLASSKVGSSAASMIAAMSVTGVDNELGTKDNYAKTALSIGDGTTLDAQTIILLTQWNPVQSLELLSLNAGSGAIGVNVGNLSSYGTSDIYVGRANYQKDASLLAFGLGMNEQSGLAGGMTAGGLASGSNLLNANREIKNNVRLDGYYDNSGKLQNVGAAALNIFNQDFKAVGYGAGFATISPWTAVIRDSEKREAVTTLGGTWNLSGTLTAMAQNRDANANLTVDGKNAAVVGLSAVALDRNTDTTAKVVLNPGVNITSTDAQMYYANNQIAVNSNVDAAGYGGVNGSGSKLDNKGVYRALIETGNTGSGTSNFTVNGTYAGITMNADTTGSIKAKNQLEAGGAASLVTAESSHDLTYDNAVKLKNANLNAIGSTADTNLAASDKTTLDFITVANIQGGLGGKATTVNDSVLRRSNTVSLEGGSIFSGRDVNLSAGADSEGEMGELNMQLLADVYNRTVIPVKTKPTYTNSMSQANQVYVGRGSKIESARNIHLKADSGMENIAESAYVYTTYTSKLNSNLITVMPQDKNTREQQSNFITVDGSLLAGLYNALELEIIGKAEDGSIKGNVIKGREWFNPQGISFGNQQTVANPYLKEYNELKLAEAQVAASDQTNIKQTYSAELANLLALMAEKGFAIKRGNSYEVLNEAKVAAVTLPAITVSGGNITFSTPNVKGSGTIKAQGADSIVIRDNSNGRLVVNDLTLAAAGGQVLLNGSDYAAANVQSAKNSQAPVISIQKTGGSGFGADLHIQGNITNNTGKVQIANQVGDILTTGQVSSAYATEISAPNGSYRQTNAGSYQVVGLDPLMPYTFGSELFMQELYRYYAEQVVGEINRGAAPWNMYDSGERAYDWYITDTVQEVFNRMQKTEGGRAEVQRILGDYYDANASKLSAQAVEYLKTKYNSPSAEGSIVAGGDVYIAAKDIIVNGLIQSGYNTYRTDIDAAKVMALDSNVNYSQKLTDSDVLGNHAFLVNKTEAAQLWDSGQNAFEGVINTYYNPYTGHLLTTDTYVKGGNIYLQGNVFSSISGSGRILAAKGAADISVDAADLNKDLYVGAITNNYRNGNIFINGEQQNGNSYLLNGTEPTWERYVLRWTLSAAPVTNTQNYRYKVEKGSHDKTIQLYGKEEALERFEQGGVMAPGMYIDKDKIVTERYTTTNTVNQAESIVSSYLISKEQMDRPTEWAREFHAAYADDPSSWTNPADPRAEEENYWFSPSWRIYDYQRTYTLSPTVMMQINFDKPITTGTLKPADGNITLKGGGNVVLTGDIKTAIKDGRNLGSVDISSAYGAIENNDVRVTTDDLSVKAPKGVNLNVAGNTLVYGHSKNGDITLNAADSLKLSSFNLNDEEGTLSLSARGNITMEDKERIRAKNVKLVSKEGSIGSQNNFVKTYTFSTNRIDAEAKGNIYIQTDNGNMGVGTIKSTGGDVILSATQGSIVDAKGSEIQLSDSQKKVNNWMELGLISAKDTDGSLTAAAAAEKAERLAGLEGRLQTLGVASGKKLADYIDIAKAFAKDSTVLARKANFEKQAQNIDDGEYTRLFNQYRAEQLSWFAKNYQGLSEAEQAAVMDYGLLEASNDYGFSKNQLLYAIQSDIVNSVPGQTVVISSPNIHAKNVTLLAGNDIGYKTRKVSIQAADLNKVENLKLLASVKAGDLTWNEDGSVDVRQRVPVSLDLREGGTITLGKKTRNIFLAGTENTTFNFTSGFGSEISDIVLMTGNGIYLPKNEADRIYAKDLTVYAGRGDIGSLDNYLRTKITDSLEANAGGSIFIDNLGDLTIVSAIAGADRRSVLVGTNKNQPIASGEMSGLFLKTTGVMRMSTERGKDMGYLMGNSINIESAQLGTADNPLRIYSNGAVLNLAYGDTCLNAVGNGSPLRINQYYLNSISLDNPDRFIWMLDRNDVRYKDIYDYYRVYNAHGNKWEEDEFIEDDESDNQVVTDQGTESVVQNNNRSQELVIRKDANSVRITEI</sequence>
<evidence type="ECO:0000313" key="4">
    <source>
        <dbReference type="Proteomes" id="UP000761380"/>
    </source>
</evidence>
<evidence type="ECO:0000256" key="1">
    <source>
        <dbReference type="SAM" id="MobiDB-lite"/>
    </source>
</evidence>
<reference evidence="3" key="1">
    <citation type="submission" date="2019-04" db="EMBL/GenBank/DDBJ databases">
        <title>Evolution of Biomass-Degrading Anaerobic Consortia Revealed by Metagenomics.</title>
        <authorList>
            <person name="Peng X."/>
        </authorList>
    </citation>
    <scope>NUCLEOTIDE SEQUENCE</scope>
    <source>
        <strain evidence="3">SIG240</strain>
    </source>
</reference>
<dbReference type="EMBL" id="SVBY01000010">
    <property type="protein sequence ID" value="MBE6092030.1"/>
    <property type="molecule type" value="Genomic_DNA"/>
</dbReference>
<feature type="region of interest" description="Disordered" evidence="1">
    <location>
        <begin position="626"/>
        <end position="713"/>
    </location>
</feature>
<accession>A0A927ZU14</accession>
<name>A0A927ZU14_SELRU</name>
<dbReference type="Proteomes" id="UP000761380">
    <property type="component" value="Unassembled WGS sequence"/>
</dbReference>
<evidence type="ECO:0000313" key="3">
    <source>
        <dbReference type="EMBL" id="MBE6092030.1"/>
    </source>
</evidence>
<organism evidence="3 4">
    <name type="scientific">Selenomonas ruminantium</name>
    <dbReference type="NCBI Taxonomy" id="971"/>
    <lineage>
        <taxon>Bacteria</taxon>
        <taxon>Bacillati</taxon>
        <taxon>Bacillota</taxon>
        <taxon>Negativicutes</taxon>
        <taxon>Selenomonadales</taxon>
        <taxon>Selenomonadaceae</taxon>
        <taxon>Selenomonas</taxon>
    </lineage>
</organism>
<feature type="chain" id="PRO_5037342553" evidence="2">
    <location>
        <begin position="32"/>
        <end position="4885"/>
    </location>
</feature>
<feature type="region of interest" description="Disordered" evidence="1">
    <location>
        <begin position="2647"/>
        <end position="2681"/>
    </location>
</feature>
<dbReference type="PANTHER" id="PTHR36812">
    <property type="entry name" value="NEUROFILAMENT TRIPLET M PROTEIN-LIKE PROTEIN"/>
    <property type="match status" value="1"/>
</dbReference>
<feature type="compositionally biased region" description="Basic and acidic residues" evidence="1">
    <location>
        <begin position="674"/>
        <end position="704"/>
    </location>
</feature>
<feature type="compositionally biased region" description="Basic and acidic residues" evidence="1">
    <location>
        <begin position="630"/>
        <end position="656"/>
    </location>
</feature>
<comment type="caution">
    <text evidence="3">The sequence shown here is derived from an EMBL/GenBank/DDBJ whole genome shotgun (WGS) entry which is preliminary data.</text>
</comment>
<feature type="compositionally biased region" description="Polar residues" evidence="1">
    <location>
        <begin position="2647"/>
        <end position="2667"/>
    </location>
</feature>
<dbReference type="PANTHER" id="PTHR36812:SF9">
    <property type="entry name" value="MYB-LIKE PROTEIN X ISOFORM X1"/>
    <property type="match status" value="1"/>
</dbReference>
<dbReference type="NCBIfam" id="NF012204">
    <property type="entry name" value="adhes_FxxPxG"/>
    <property type="match status" value="1"/>
</dbReference>
<proteinExistence type="predicted"/>
<feature type="signal peptide" evidence="2">
    <location>
        <begin position="1"/>
        <end position="31"/>
    </location>
</feature>
<gene>
    <name evidence="3" type="ORF">E7201_02455</name>
</gene>
<feature type="region of interest" description="Disordered" evidence="1">
    <location>
        <begin position="1310"/>
        <end position="1330"/>
    </location>
</feature>
<keyword evidence="2" id="KW-0732">Signal</keyword>